<keyword evidence="9" id="KW-0812">Transmembrane</keyword>
<evidence type="ECO:0000256" key="1">
    <source>
        <dbReference type="ARBA" id="ARBA00004496"/>
    </source>
</evidence>
<dbReference type="SMART" id="SM00977">
    <property type="entry name" value="TilS_C"/>
    <property type="match status" value="1"/>
</dbReference>
<dbReference type="Pfam" id="PF01171">
    <property type="entry name" value="ATP_bind_3"/>
    <property type="match status" value="1"/>
</dbReference>
<dbReference type="AlphaFoldDB" id="A4J0S2"/>
<dbReference type="GO" id="GO:0005524">
    <property type="term" value="F:ATP binding"/>
    <property type="evidence" value="ECO:0007669"/>
    <property type="project" value="UniProtKB-UniRule"/>
</dbReference>
<keyword evidence="3 8" id="KW-0436">Ligase</keyword>
<dbReference type="NCBIfam" id="TIGR02432">
    <property type="entry name" value="lysidine_TilS_N"/>
    <property type="match status" value="1"/>
</dbReference>
<dbReference type="SUPFAM" id="SSF82829">
    <property type="entry name" value="MesJ substrate recognition domain-like"/>
    <property type="match status" value="1"/>
</dbReference>
<dbReference type="HAMAP" id="MF_01161">
    <property type="entry name" value="tRNA_Ile_lys_synt"/>
    <property type="match status" value="1"/>
</dbReference>
<feature type="binding site" evidence="8">
    <location>
        <begin position="28"/>
        <end position="33"/>
    </location>
    <ligand>
        <name>ATP</name>
        <dbReference type="ChEBI" id="CHEBI:30616"/>
    </ligand>
</feature>
<evidence type="ECO:0000256" key="2">
    <source>
        <dbReference type="ARBA" id="ARBA00022490"/>
    </source>
</evidence>
<dbReference type="EMBL" id="CP000612">
    <property type="protein sequence ID" value="ABO48675.1"/>
    <property type="molecule type" value="Genomic_DNA"/>
</dbReference>
<feature type="domain" description="Lysidine-tRNA(Ile) synthetase C-terminal" evidence="10">
    <location>
        <begin position="388"/>
        <end position="462"/>
    </location>
</feature>
<dbReference type="STRING" id="349161.Dred_0125"/>
<dbReference type="Proteomes" id="UP000001556">
    <property type="component" value="Chromosome"/>
</dbReference>
<dbReference type="InterPro" id="IPR012094">
    <property type="entry name" value="tRNA_Ile_lys_synt"/>
</dbReference>
<dbReference type="KEGG" id="drm:Dred_0125"/>
<dbReference type="InterPro" id="IPR014729">
    <property type="entry name" value="Rossmann-like_a/b/a_fold"/>
</dbReference>
<dbReference type="Gene3D" id="1.20.59.20">
    <property type="match status" value="1"/>
</dbReference>
<accession>A4J0S2</accession>
<evidence type="ECO:0000256" key="8">
    <source>
        <dbReference type="HAMAP-Rule" id="MF_01161"/>
    </source>
</evidence>
<evidence type="ECO:0000256" key="4">
    <source>
        <dbReference type="ARBA" id="ARBA00022694"/>
    </source>
</evidence>
<dbReference type="SUPFAM" id="SSF56037">
    <property type="entry name" value="PheT/TilS domain"/>
    <property type="match status" value="1"/>
</dbReference>
<dbReference type="HOGENOM" id="CLU_018869_0_1_9"/>
<dbReference type="Pfam" id="PF11734">
    <property type="entry name" value="TilS_C"/>
    <property type="match status" value="1"/>
</dbReference>
<keyword evidence="9" id="KW-0472">Membrane</keyword>
<proteinExistence type="inferred from homology"/>
<evidence type="ECO:0000256" key="3">
    <source>
        <dbReference type="ARBA" id="ARBA00022598"/>
    </source>
</evidence>
<organism evidence="11 12">
    <name type="scientific">Desulforamulus reducens (strain ATCC BAA-1160 / DSM 100696 / MI-1)</name>
    <name type="common">Desulfotomaculum reducens</name>
    <dbReference type="NCBI Taxonomy" id="349161"/>
    <lineage>
        <taxon>Bacteria</taxon>
        <taxon>Bacillati</taxon>
        <taxon>Bacillota</taxon>
        <taxon>Clostridia</taxon>
        <taxon>Eubacteriales</taxon>
        <taxon>Peptococcaceae</taxon>
        <taxon>Desulforamulus</taxon>
    </lineage>
</organism>
<dbReference type="OrthoDB" id="9807403at2"/>
<comment type="function">
    <text evidence="8">Ligates lysine onto the cytidine present at position 34 of the AUA codon-specific tRNA(Ile) that contains the anticodon CAU, in an ATP-dependent manner. Cytidine is converted to lysidine, thus changing the amino acid specificity of the tRNA from methionine to isoleucine.</text>
</comment>
<dbReference type="RefSeq" id="WP_011876519.1">
    <property type="nucleotide sequence ID" value="NC_009253.1"/>
</dbReference>
<keyword evidence="6 8" id="KW-0067">ATP-binding</keyword>
<evidence type="ECO:0000256" key="6">
    <source>
        <dbReference type="ARBA" id="ARBA00022840"/>
    </source>
</evidence>
<keyword evidence="12" id="KW-1185">Reference proteome</keyword>
<comment type="similarity">
    <text evidence="8">Belongs to the tRNA(Ile)-lysidine synthase family.</text>
</comment>
<dbReference type="PANTHER" id="PTHR43033">
    <property type="entry name" value="TRNA(ILE)-LYSIDINE SYNTHASE-RELATED"/>
    <property type="match status" value="1"/>
</dbReference>
<dbReference type="NCBIfam" id="TIGR02433">
    <property type="entry name" value="lysidine_TilS_C"/>
    <property type="match status" value="1"/>
</dbReference>
<name>A4J0S2_DESRM</name>
<dbReference type="EC" id="6.3.4.19" evidence="8"/>
<comment type="subcellular location">
    <subcellularLocation>
        <location evidence="1 8">Cytoplasm</location>
    </subcellularLocation>
</comment>
<keyword evidence="4 8" id="KW-0819">tRNA processing</keyword>
<comment type="domain">
    <text evidence="8">The N-terminal region contains the highly conserved SGGXDS motif, predicted to be a P-loop motif involved in ATP binding.</text>
</comment>
<dbReference type="SUPFAM" id="SSF52402">
    <property type="entry name" value="Adenine nucleotide alpha hydrolases-like"/>
    <property type="match status" value="1"/>
</dbReference>
<dbReference type="GO" id="GO:0005737">
    <property type="term" value="C:cytoplasm"/>
    <property type="evidence" value="ECO:0007669"/>
    <property type="project" value="UniProtKB-SubCell"/>
</dbReference>
<keyword evidence="9" id="KW-1133">Transmembrane helix</keyword>
<gene>
    <name evidence="8" type="primary">tilS</name>
    <name evidence="11" type="ordered locus">Dred_0125</name>
</gene>
<dbReference type="InterPro" id="IPR012796">
    <property type="entry name" value="Lysidine-tRNA-synth_C"/>
</dbReference>
<feature type="transmembrane region" description="Helical" evidence="9">
    <location>
        <begin position="21"/>
        <end position="40"/>
    </location>
</feature>
<dbReference type="CDD" id="cd01992">
    <property type="entry name" value="TilS_N"/>
    <property type="match status" value="1"/>
</dbReference>
<dbReference type="Gene3D" id="3.40.50.620">
    <property type="entry name" value="HUPs"/>
    <property type="match status" value="1"/>
</dbReference>
<dbReference type="GO" id="GO:0006400">
    <property type="term" value="P:tRNA modification"/>
    <property type="evidence" value="ECO:0007669"/>
    <property type="project" value="UniProtKB-UniRule"/>
</dbReference>
<keyword evidence="5 8" id="KW-0547">Nucleotide-binding</keyword>
<evidence type="ECO:0000256" key="5">
    <source>
        <dbReference type="ARBA" id="ARBA00022741"/>
    </source>
</evidence>
<evidence type="ECO:0000259" key="10">
    <source>
        <dbReference type="SMART" id="SM00977"/>
    </source>
</evidence>
<dbReference type="InterPro" id="IPR011063">
    <property type="entry name" value="TilS/TtcA_N"/>
</dbReference>
<sequence length="472" mass="53810">MEVLERVYNEMTRHRMVKKGQLVLVGVSGGLDSVVLLHILNCLKEELGISLHVAHLNHMFRGEEATEDALFVQELCSNWGIPCTVEKRNVPAYAQARGLSSELAAREVRYQFYDDVREETGGHKIALAHHANDQAESVLMNMLRGSGLKGISGIAPVRDNLYIRPLLKLLRSEIEQYGQRKGLTFRIDSSNLEVVYRRNKLRHQLIPLLEKEYSPGLITILSRMSEQLREEDEYMEELARRGYQKVLLMTDGPVLDRKSLMNQPLVLLRRIMRIAYQEVKSTKQGITFAHVENLISHIMRDGPERIIEMPGAVKVRLTPDLLIFESGGDIEHHRSKEIYTLEVPGSATLEEGIKITCQIVRRDEIPMDLKELASTMAAIDFDSISMPLEVRFRQEGDAFVPYGLGKKVKLKKFMIDRKIPRHIRNKIPLVVEKKTGRIIWVCGIRLADHIGITSLTKKVILLSLENGNDSIR</sequence>
<dbReference type="PANTHER" id="PTHR43033:SF1">
    <property type="entry name" value="TRNA(ILE)-LYSIDINE SYNTHASE-RELATED"/>
    <property type="match status" value="1"/>
</dbReference>
<evidence type="ECO:0000313" key="12">
    <source>
        <dbReference type="Proteomes" id="UP000001556"/>
    </source>
</evidence>
<evidence type="ECO:0000256" key="7">
    <source>
        <dbReference type="ARBA" id="ARBA00048539"/>
    </source>
</evidence>
<reference evidence="11" key="1">
    <citation type="submission" date="2007-03" db="EMBL/GenBank/DDBJ databases">
        <title>Complete sequence of Desulfotomaculum reducens MI-1.</title>
        <authorList>
            <consortium name="US DOE Joint Genome Institute"/>
            <person name="Copeland A."/>
            <person name="Lucas S."/>
            <person name="Lapidus A."/>
            <person name="Barry K."/>
            <person name="Detter J.C."/>
            <person name="Glavina del Rio T."/>
            <person name="Hammon N."/>
            <person name="Israni S."/>
            <person name="Dalin E."/>
            <person name="Tice H."/>
            <person name="Pitluck S."/>
            <person name="Sims D."/>
            <person name="Brettin T."/>
            <person name="Bruce D."/>
            <person name="Han C."/>
            <person name="Tapia R."/>
            <person name="Schmutz J."/>
            <person name="Larimer F."/>
            <person name="Land M."/>
            <person name="Hauser L."/>
            <person name="Kyrpides N."/>
            <person name="Kim E."/>
            <person name="Tebo B.M."/>
            <person name="Richardson P."/>
        </authorList>
    </citation>
    <scope>NUCLEOTIDE SEQUENCE [LARGE SCALE GENOMIC DNA]</scope>
    <source>
        <strain evidence="11">MI-1</strain>
    </source>
</reference>
<evidence type="ECO:0000256" key="9">
    <source>
        <dbReference type="SAM" id="Phobius"/>
    </source>
</evidence>
<dbReference type="GO" id="GO:0032267">
    <property type="term" value="F:tRNA(Ile)-lysidine synthase activity"/>
    <property type="evidence" value="ECO:0007669"/>
    <property type="project" value="UniProtKB-EC"/>
</dbReference>
<evidence type="ECO:0000313" key="11">
    <source>
        <dbReference type="EMBL" id="ABO48675.1"/>
    </source>
</evidence>
<protein>
    <recommendedName>
        <fullName evidence="8">tRNA(Ile)-lysidine synthase</fullName>
        <ecNumber evidence="8">6.3.4.19</ecNumber>
    </recommendedName>
    <alternativeName>
        <fullName evidence="8">tRNA(Ile)-2-lysyl-cytidine synthase</fullName>
    </alternativeName>
    <alternativeName>
        <fullName evidence="8">tRNA(Ile)-lysidine synthetase</fullName>
    </alternativeName>
</protein>
<dbReference type="InterPro" id="IPR012795">
    <property type="entry name" value="tRNA_Ile_lys_synt_N"/>
</dbReference>
<dbReference type="eggNOG" id="COG0037">
    <property type="taxonomic scope" value="Bacteria"/>
</dbReference>
<comment type="catalytic activity">
    <reaction evidence="7 8">
        <text>cytidine(34) in tRNA(Ile2) + L-lysine + ATP = lysidine(34) in tRNA(Ile2) + AMP + diphosphate + H(+)</text>
        <dbReference type="Rhea" id="RHEA:43744"/>
        <dbReference type="Rhea" id="RHEA-COMP:10625"/>
        <dbReference type="Rhea" id="RHEA-COMP:10670"/>
        <dbReference type="ChEBI" id="CHEBI:15378"/>
        <dbReference type="ChEBI" id="CHEBI:30616"/>
        <dbReference type="ChEBI" id="CHEBI:32551"/>
        <dbReference type="ChEBI" id="CHEBI:33019"/>
        <dbReference type="ChEBI" id="CHEBI:82748"/>
        <dbReference type="ChEBI" id="CHEBI:83665"/>
        <dbReference type="ChEBI" id="CHEBI:456215"/>
        <dbReference type="EC" id="6.3.4.19"/>
    </reaction>
</comment>
<keyword evidence="2 8" id="KW-0963">Cytoplasm</keyword>